<feature type="compositionally biased region" description="Basic and acidic residues" evidence="8">
    <location>
        <begin position="197"/>
        <end position="208"/>
    </location>
</feature>
<evidence type="ECO:0000313" key="9">
    <source>
        <dbReference type="EMBL" id="KAH6831094.1"/>
    </source>
</evidence>
<comment type="subcellular location">
    <subcellularLocation>
        <location evidence="2">Cell membrane</location>
    </subcellularLocation>
</comment>
<keyword evidence="7" id="KW-0927">Auxin signaling pathway</keyword>
<feature type="compositionally biased region" description="Basic and acidic residues" evidence="8">
    <location>
        <begin position="32"/>
        <end position="46"/>
    </location>
</feature>
<evidence type="ECO:0000256" key="1">
    <source>
        <dbReference type="ARBA" id="ARBA00002281"/>
    </source>
</evidence>
<protein>
    <recommendedName>
        <fullName evidence="11">Protein BIG GRAIN 1-like A</fullName>
    </recommendedName>
</protein>
<evidence type="ECO:0000256" key="7">
    <source>
        <dbReference type="ARBA" id="ARBA00023294"/>
    </source>
</evidence>
<dbReference type="Proteomes" id="UP001190926">
    <property type="component" value="Unassembled WGS sequence"/>
</dbReference>
<comment type="similarity">
    <text evidence="3">Belongs to the BIG GRAIN 1 (BG1) plant protein family.</text>
</comment>
<organism evidence="9 10">
    <name type="scientific">Perilla frutescens var. hirtella</name>
    <name type="common">Perilla citriodora</name>
    <name type="synonym">Perilla setoyensis</name>
    <dbReference type="NCBI Taxonomy" id="608512"/>
    <lineage>
        <taxon>Eukaryota</taxon>
        <taxon>Viridiplantae</taxon>
        <taxon>Streptophyta</taxon>
        <taxon>Embryophyta</taxon>
        <taxon>Tracheophyta</taxon>
        <taxon>Spermatophyta</taxon>
        <taxon>Magnoliopsida</taxon>
        <taxon>eudicotyledons</taxon>
        <taxon>Gunneridae</taxon>
        <taxon>Pentapetalae</taxon>
        <taxon>asterids</taxon>
        <taxon>lamiids</taxon>
        <taxon>Lamiales</taxon>
        <taxon>Lamiaceae</taxon>
        <taxon>Nepetoideae</taxon>
        <taxon>Elsholtzieae</taxon>
        <taxon>Perilla</taxon>
    </lineage>
</organism>
<dbReference type="InterPro" id="IPR039621">
    <property type="entry name" value="BG1-like"/>
</dbReference>
<sequence length="329" mass="37533">MYSREKQLRQENHKAKKSHRNTPSFSSSLLDEICRSIDEKPQKPEPKTASGFRAKSSSKRDDETKSRLVEKWMENEKTVYRRRPKCENAVFPDNDFSIFSSTSTSSDSSVGLSASDTELFASRPKPVRTDRERDSYLFDEYEEHERNRAGDDLIKSKSRAMKIYSNLKKMKQPVSPGARLTSFINSIFAGLNRKKSRGIERNDRKRDAPSTAKMMTRCSTKSSISDGIDRTVRFDLACVVVDRDVMPRGRRSGGDGRPPLPPNAFRNSSKCDLGRVLNGGDEEDDDDASSESSSDLFELDHLSFGNRDRFSELPVYETTYFDKNCRLIR</sequence>
<feature type="compositionally biased region" description="Basic and acidic residues" evidence="8">
    <location>
        <begin position="1"/>
        <end position="13"/>
    </location>
</feature>
<dbReference type="PANTHER" id="PTHR33541">
    <property type="entry name" value="PROTEIN BIG GRAIN 1-LIKE A-RELATED"/>
    <property type="match status" value="1"/>
</dbReference>
<keyword evidence="6" id="KW-0472">Membrane</keyword>
<feature type="compositionally biased region" description="Acidic residues" evidence="8">
    <location>
        <begin position="280"/>
        <end position="289"/>
    </location>
</feature>
<dbReference type="GO" id="GO:0005886">
    <property type="term" value="C:plasma membrane"/>
    <property type="evidence" value="ECO:0007669"/>
    <property type="project" value="UniProtKB-SubCell"/>
</dbReference>
<dbReference type="EMBL" id="SDAM02000091">
    <property type="protein sequence ID" value="KAH6831094.1"/>
    <property type="molecule type" value="Genomic_DNA"/>
</dbReference>
<feature type="compositionally biased region" description="Basic and acidic residues" evidence="8">
    <location>
        <begin position="58"/>
        <end position="70"/>
    </location>
</feature>
<evidence type="ECO:0000256" key="2">
    <source>
        <dbReference type="ARBA" id="ARBA00004236"/>
    </source>
</evidence>
<feature type="region of interest" description="Disordered" evidence="8">
    <location>
        <begin position="195"/>
        <end position="222"/>
    </location>
</feature>
<evidence type="ECO:0000256" key="5">
    <source>
        <dbReference type="ARBA" id="ARBA00022475"/>
    </source>
</evidence>
<comment type="function">
    <text evidence="1">Involved in auxin transport. Regulator of the auxin signaling pathway.</text>
</comment>
<evidence type="ECO:0000256" key="6">
    <source>
        <dbReference type="ARBA" id="ARBA00023136"/>
    </source>
</evidence>
<proteinExistence type="inferred from homology"/>
<evidence type="ECO:0008006" key="11">
    <source>
        <dbReference type="Google" id="ProtNLM"/>
    </source>
</evidence>
<name>A0AAD4JCX1_PERFH</name>
<feature type="region of interest" description="Disordered" evidence="8">
    <location>
        <begin position="247"/>
        <end position="294"/>
    </location>
</feature>
<evidence type="ECO:0000256" key="4">
    <source>
        <dbReference type="ARBA" id="ARBA00022448"/>
    </source>
</evidence>
<gene>
    <name evidence="9" type="ORF">C2S53_009289</name>
</gene>
<evidence type="ECO:0000313" key="10">
    <source>
        <dbReference type="Proteomes" id="UP001190926"/>
    </source>
</evidence>
<feature type="region of interest" description="Disordered" evidence="8">
    <location>
        <begin position="1"/>
        <end position="70"/>
    </location>
</feature>
<dbReference type="GO" id="GO:0009734">
    <property type="term" value="P:auxin-activated signaling pathway"/>
    <property type="evidence" value="ECO:0007669"/>
    <property type="project" value="UniProtKB-KW"/>
</dbReference>
<dbReference type="PANTHER" id="PTHR33541:SF12">
    <property type="entry name" value="PROTEIN BIG GRAIN 1-LIKE A"/>
    <property type="match status" value="1"/>
</dbReference>
<keyword evidence="4" id="KW-0813">Transport</keyword>
<reference evidence="9 10" key="1">
    <citation type="journal article" date="2021" name="Nat. Commun.">
        <title>Incipient diploidization of the medicinal plant Perilla within 10,000 years.</title>
        <authorList>
            <person name="Zhang Y."/>
            <person name="Shen Q."/>
            <person name="Leng L."/>
            <person name="Zhang D."/>
            <person name="Chen S."/>
            <person name="Shi Y."/>
            <person name="Ning Z."/>
            <person name="Chen S."/>
        </authorList>
    </citation>
    <scope>NUCLEOTIDE SEQUENCE [LARGE SCALE GENOMIC DNA]</scope>
    <source>
        <strain evidence="10">cv. PC099</strain>
    </source>
</reference>
<dbReference type="AlphaFoldDB" id="A0AAD4JCX1"/>
<comment type="caution">
    <text evidence="9">The sequence shown here is derived from an EMBL/GenBank/DDBJ whole genome shotgun (WGS) entry which is preliminary data.</text>
</comment>
<accession>A0AAD4JCX1</accession>
<keyword evidence="5" id="KW-1003">Cell membrane</keyword>
<evidence type="ECO:0000256" key="3">
    <source>
        <dbReference type="ARBA" id="ARBA00010067"/>
    </source>
</evidence>
<evidence type="ECO:0000256" key="8">
    <source>
        <dbReference type="SAM" id="MobiDB-lite"/>
    </source>
</evidence>
<keyword evidence="10" id="KW-1185">Reference proteome</keyword>